<reference evidence="1 2" key="1">
    <citation type="submission" date="2021-04" db="EMBL/GenBank/DDBJ databases">
        <authorList>
            <person name="Bliznina A."/>
        </authorList>
    </citation>
    <scope>NUCLEOTIDE SEQUENCE [LARGE SCALE GENOMIC DNA]</scope>
</reference>
<organism evidence="1 2">
    <name type="scientific">Oikopleura dioica</name>
    <name type="common">Tunicate</name>
    <dbReference type="NCBI Taxonomy" id="34765"/>
    <lineage>
        <taxon>Eukaryota</taxon>
        <taxon>Metazoa</taxon>
        <taxon>Chordata</taxon>
        <taxon>Tunicata</taxon>
        <taxon>Appendicularia</taxon>
        <taxon>Copelata</taxon>
        <taxon>Oikopleuridae</taxon>
        <taxon>Oikopleura</taxon>
    </lineage>
</organism>
<sequence>MEDINEEELVVDYGRASVIYEDDNQIASAVNLKGQGRNGYWMLSIQKADPDEIMFQYTCESFLLQRHCRNVIIPGFIRSARDLFNKQAGQEIKTWKGISCELTAEEKKIVSEQWTEHESSWISPKCHDLHFHCSAHKLDGIFEINYSFISEDDGTHQGHIYWSEKDGKIEHH</sequence>
<dbReference type="Proteomes" id="UP001158576">
    <property type="component" value="Chromosome XSR"/>
</dbReference>
<evidence type="ECO:0000313" key="1">
    <source>
        <dbReference type="EMBL" id="CAG5098816.1"/>
    </source>
</evidence>
<accession>A0ABN7SM01</accession>
<protein>
    <submittedName>
        <fullName evidence="1">Oidioi.mRNA.OKI2018_I69.XSR.g16001.t1.cds</fullName>
    </submittedName>
</protein>
<dbReference type="EMBL" id="OU015569">
    <property type="protein sequence ID" value="CAG5098816.1"/>
    <property type="molecule type" value="Genomic_DNA"/>
</dbReference>
<gene>
    <name evidence="1" type="ORF">OKIOD_LOCUS7559</name>
</gene>
<name>A0ABN7SM01_OIKDI</name>
<proteinExistence type="predicted"/>
<evidence type="ECO:0000313" key="2">
    <source>
        <dbReference type="Proteomes" id="UP001158576"/>
    </source>
</evidence>
<keyword evidence="2" id="KW-1185">Reference proteome</keyword>